<dbReference type="SUPFAM" id="SSF55781">
    <property type="entry name" value="GAF domain-like"/>
    <property type="match status" value="1"/>
</dbReference>
<sequence>MAEASAQSNPPSLAEELTSIAARAQTYTGASGAAIALSEGDQNEMVCRACSGPSAPDVGAHLRLEGTFTGMAVQSGQALRCDDSDTDKRVDAAACRALGTRSIVVVPIRDADTEVISGVLAVFAGSKNSFNDLHVAVLRTMAREVAVAVQKARKAGVSITAAFAAPLPPPPPRAAIRPSDPGFTPPPLPPPTPVARPIPVATATAAAAPQPAPEPPATVMAPAPRPTPPPPPPPPPAPKAEEVQPMAASIAPAPVAPSRRAAAAPPPAEWKPAPPPPPRKVEKVESRSESRSVTSAGFGTFDSVAQDKKPGGGGLGIWIGVAAAVVVIIAGYFTYTHFSSAPQPATQPVQQTAPTSSTPPPATTTTPATTTATASTTGQPAAQPPAPAKTNQTTTQTAPAQKSAPQQAPPQPAQTPPPPAKPSPQAVERAAVTPNASPRQDAPPAPVAVAAPQIAVPISTTAPTLASQPKVSQSTSATLLSQVAPKYPEMAKTMHAEGVVQMEATVGNDGAVKSVRVVNGHALLREAAASAVRQWKYKPATLNGAPIESTVQVNVKFQAPR</sequence>
<feature type="compositionally biased region" description="Low complexity" evidence="5">
    <location>
        <begin position="341"/>
        <end position="356"/>
    </location>
</feature>
<dbReference type="InterPro" id="IPR037682">
    <property type="entry name" value="TonB_C"/>
</dbReference>
<dbReference type="InterPro" id="IPR003018">
    <property type="entry name" value="GAF"/>
</dbReference>
<dbReference type="GO" id="GO:0055085">
    <property type="term" value="P:transmembrane transport"/>
    <property type="evidence" value="ECO:0007669"/>
    <property type="project" value="InterPro"/>
</dbReference>
<feature type="compositionally biased region" description="Basic and acidic residues" evidence="5">
    <location>
        <begin position="279"/>
        <end position="290"/>
    </location>
</feature>
<dbReference type="Proteomes" id="UP000779809">
    <property type="component" value="Unassembled WGS sequence"/>
</dbReference>
<reference evidence="8" key="1">
    <citation type="submission" date="2020-07" db="EMBL/GenBank/DDBJ databases">
        <title>Huge and variable diversity of episymbiotic CPR bacteria and DPANN archaea in groundwater ecosystems.</title>
        <authorList>
            <person name="He C.Y."/>
            <person name="Keren R."/>
            <person name="Whittaker M."/>
            <person name="Farag I.F."/>
            <person name="Doudna J."/>
            <person name="Cate J.H.D."/>
            <person name="Banfield J.F."/>
        </authorList>
    </citation>
    <scope>NUCLEOTIDE SEQUENCE</scope>
    <source>
        <strain evidence="8">NC_groundwater_580_Pr5_B-0.1um_64_19</strain>
    </source>
</reference>
<gene>
    <name evidence="8" type="ORF">HYX28_01180</name>
</gene>
<dbReference type="GO" id="GO:0016020">
    <property type="term" value="C:membrane"/>
    <property type="evidence" value="ECO:0007669"/>
    <property type="project" value="UniProtKB-SubCell"/>
</dbReference>
<dbReference type="AlphaFoldDB" id="A0A932A730"/>
<feature type="compositionally biased region" description="Pro residues" evidence="5">
    <location>
        <begin position="183"/>
        <end position="196"/>
    </location>
</feature>
<dbReference type="NCBIfam" id="TIGR01352">
    <property type="entry name" value="tonB_Cterm"/>
    <property type="match status" value="1"/>
</dbReference>
<feature type="region of interest" description="Disordered" evidence="5">
    <location>
        <begin position="341"/>
        <end position="447"/>
    </location>
</feature>
<feature type="domain" description="TonB C-terminal" evidence="7">
    <location>
        <begin position="472"/>
        <end position="561"/>
    </location>
</feature>
<dbReference type="InterPro" id="IPR006260">
    <property type="entry name" value="TonB/TolA_C"/>
</dbReference>
<feature type="compositionally biased region" description="Pro residues" evidence="5">
    <location>
        <begin position="264"/>
        <end position="278"/>
    </location>
</feature>
<protein>
    <submittedName>
        <fullName evidence="8">TonB family protein</fullName>
    </submittedName>
</protein>
<keyword evidence="3 6" id="KW-1133">Transmembrane helix</keyword>
<feature type="compositionally biased region" description="Low complexity" evidence="5">
    <location>
        <begin position="363"/>
        <end position="381"/>
    </location>
</feature>
<dbReference type="Gene3D" id="3.30.1150.10">
    <property type="match status" value="1"/>
</dbReference>
<evidence type="ECO:0000256" key="6">
    <source>
        <dbReference type="SAM" id="Phobius"/>
    </source>
</evidence>
<keyword evidence="4 6" id="KW-0472">Membrane</keyword>
<name>A0A932A730_9BACT</name>
<dbReference type="Pfam" id="PF03544">
    <property type="entry name" value="TonB_C"/>
    <property type="match status" value="1"/>
</dbReference>
<dbReference type="InterPro" id="IPR029016">
    <property type="entry name" value="GAF-like_dom_sf"/>
</dbReference>
<evidence type="ECO:0000313" key="9">
    <source>
        <dbReference type="Proteomes" id="UP000779809"/>
    </source>
</evidence>
<evidence type="ECO:0000256" key="4">
    <source>
        <dbReference type="ARBA" id="ARBA00023136"/>
    </source>
</evidence>
<dbReference type="PROSITE" id="PS52015">
    <property type="entry name" value="TONB_CTD"/>
    <property type="match status" value="1"/>
</dbReference>
<feature type="compositionally biased region" description="Pro residues" evidence="5">
    <location>
        <begin position="407"/>
        <end position="422"/>
    </location>
</feature>
<comment type="caution">
    <text evidence="8">The sequence shown here is derived from an EMBL/GenBank/DDBJ whole genome shotgun (WGS) entry which is preliminary data.</text>
</comment>
<dbReference type="Pfam" id="PF13185">
    <property type="entry name" value="GAF_2"/>
    <property type="match status" value="1"/>
</dbReference>
<feature type="transmembrane region" description="Helical" evidence="6">
    <location>
        <begin position="315"/>
        <end position="335"/>
    </location>
</feature>
<keyword evidence="2 6" id="KW-0812">Transmembrane</keyword>
<feature type="compositionally biased region" description="Pro residues" evidence="5">
    <location>
        <begin position="223"/>
        <end position="238"/>
    </location>
</feature>
<feature type="compositionally biased region" description="Low complexity" evidence="5">
    <location>
        <begin position="197"/>
        <end position="209"/>
    </location>
</feature>
<comment type="subcellular location">
    <subcellularLocation>
        <location evidence="1">Membrane</location>
        <topology evidence="1">Single-pass membrane protein</topology>
    </subcellularLocation>
</comment>
<dbReference type="PRINTS" id="PR01217">
    <property type="entry name" value="PRICHEXTENSN"/>
</dbReference>
<evidence type="ECO:0000256" key="2">
    <source>
        <dbReference type="ARBA" id="ARBA00022692"/>
    </source>
</evidence>
<proteinExistence type="predicted"/>
<dbReference type="Gene3D" id="3.30.450.40">
    <property type="match status" value="1"/>
</dbReference>
<evidence type="ECO:0000259" key="7">
    <source>
        <dbReference type="PROSITE" id="PS52015"/>
    </source>
</evidence>
<dbReference type="SMART" id="SM00065">
    <property type="entry name" value="GAF"/>
    <property type="match status" value="1"/>
</dbReference>
<evidence type="ECO:0000313" key="8">
    <source>
        <dbReference type="EMBL" id="MBI2677373.1"/>
    </source>
</evidence>
<organism evidence="8 9">
    <name type="scientific">Candidatus Korobacter versatilis</name>
    <dbReference type="NCBI Taxonomy" id="658062"/>
    <lineage>
        <taxon>Bacteria</taxon>
        <taxon>Pseudomonadati</taxon>
        <taxon>Acidobacteriota</taxon>
        <taxon>Terriglobia</taxon>
        <taxon>Terriglobales</taxon>
        <taxon>Candidatus Korobacteraceae</taxon>
        <taxon>Candidatus Korobacter</taxon>
    </lineage>
</organism>
<feature type="compositionally biased region" description="Low complexity" evidence="5">
    <location>
        <begin position="247"/>
        <end position="263"/>
    </location>
</feature>
<accession>A0A932A730</accession>
<dbReference type="SUPFAM" id="SSF74653">
    <property type="entry name" value="TolA/TonB C-terminal domain"/>
    <property type="match status" value="1"/>
</dbReference>
<feature type="compositionally biased region" description="Low complexity" evidence="5">
    <location>
        <begin position="388"/>
        <end position="406"/>
    </location>
</feature>
<evidence type="ECO:0000256" key="5">
    <source>
        <dbReference type="SAM" id="MobiDB-lite"/>
    </source>
</evidence>
<evidence type="ECO:0000256" key="3">
    <source>
        <dbReference type="ARBA" id="ARBA00022989"/>
    </source>
</evidence>
<dbReference type="EMBL" id="JACPNR010000004">
    <property type="protein sequence ID" value="MBI2677373.1"/>
    <property type="molecule type" value="Genomic_DNA"/>
</dbReference>
<feature type="region of interest" description="Disordered" evidence="5">
    <location>
        <begin position="163"/>
        <end position="294"/>
    </location>
</feature>
<evidence type="ECO:0000256" key="1">
    <source>
        <dbReference type="ARBA" id="ARBA00004167"/>
    </source>
</evidence>